<protein>
    <submittedName>
        <fullName evidence="2">Uncharacterized protein</fullName>
    </submittedName>
</protein>
<organism evidence="2">
    <name type="scientific">termite gut metagenome</name>
    <dbReference type="NCBI Taxonomy" id="433724"/>
    <lineage>
        <taxon>unclassified sequences</taxon>
        <taxon>metagenomes</taxon>
        <taxon>organismal metagenomes</taxon>
    </lineage>
</organism>
<dbReference type="AlphaFoldDB" id="A0A5J4QUS2"/>
<name>A0A5J4QUS2_9ZZZZ</name>
<dbReference type="Pfam" id="PF05016">
    <property type="entry name" value="ParE_toxin"/>
    <property type="match status" value="1"/>
</dbReference>
<keyword evidence="1" id="KW-1277">Toxin-antitoxin system</keyword>
<dbReference type="Gene3D" id="3.30.2310.20">
    <property type="entry name" value="RelE-like"/>
    <property type="match status" value="1"/>
</dbReference>
<comment type="caution">
    <text evidence="2">The sequence shown here is derived from an EMBL/GenBank/DDBJ whole genome shotgun (WGS) entry which is preliminary data.</text>
</comment>
<proteinExistence type="predicted"/>
<reference evidence="2" key="1">
    <citation type="submission" date="2019-03" db="EMBL/GenBank/DDBJ databases">
        <title>Single cell metagenomics reveals metabolic interactions within the superorganism composed of flagellate Streblomastix strix and complex community of Bacteroidetes bacteria on its surface.</title>
        <authorList>
            <person name="Treitli S.C."/>
            <person name="Kolisko M."/>
            <person name="Husnik F."/>
            <person name="Keeling P."/>
            <person name="Hampl V."/>
        </authorList>
    </citation>
    <scope>NUCLEOTIDE SEQUENCE</scope>
    <source>
        <strain evidence="2">STM</strain>
    </source>
</reference>
<dbReference type="InterPro" id="IPR007712">
    <property type="entry name" value="RelE/ParE_toxin"/>
</dbReference>
<sequence length="100" mass="11741">MKLHLAEHVFEDLKTIYCYIATDTPERANKTVRYLYGQVIAIEHTPYIGRIVPEYNIKMVRALIRKNYHIVYKINEEDDMIHGLAIVHSSRLLSNALRVE</sequence>
<gene>
    <name evidence="2" type="ORF">EZS27_025461</name>
</gene>
<evidence type="ECO:0000256" key="1">
    <source>
        <dbReference type="ARBA" id="ARBA00022649"/>
    </source>
</evidence>
<dbReference type="EMBL" id="SNRY01002389">
    <property type="protein sequence ID" value="KAA6325312.1"/>
    <property type="molecule type" value="Genomic_DNA"/>
</dbReference>
<dbReference type="InterPro" id="IPR035093">
    <property type="entry name" value="RelE/ParE_toxin_dom_sf"/>
</dbReference>
<accession>A0A5J4QUS2</accession>
<evidence type="ECO:0000313" key="2">
    <source>
        <dbReference type="EMBL" id="KAA6325312.1"/>
    </source>
</evidence>